<evidence type="ECO:0000313" key="1">
    <source>
        <dbReference type="EMBL" id="CAI2370802.1"/>
    </source>
</evidence>
<evidence type="ECO:0000313" key="2">
    <source>
        <dbReference type="Proteomes" id="UP001295684"/>
    </source>
</evidence>
<dbReference type="Proteomes" id="UP001295684">
    <property type="component" value="Unassembled WGS sequence"/>
</dbReference>
<gene>
    <name evidence="1" type="ORF">ECRASSUSDP1_LOCUS12121</name>
</gene>
<dbReference type="EMBL" id="CAMPGE010012014">
    <property type="protein sequence ID" value="CAI2370802.1"/>
    <property type="molecule type" value="Genomic_DNA"/>
</dbReference>
<reference evidence="1" key="1">
    <citation type="submission" date="2023-07" db="EMBL/GenBank/DDBJ databases">
        <authorList>
            <consortium name="AG Swart"/>
            <person name="Singh M."/>
            <person name="Singh A."/>
            <person name="Seah K."/>
            <person name="Emmerich C."/>
        </authorList>
    </citation>
    <scope>NUCLEOTIDE SEQUENCE</scope>
    <source>
        <strain evidence="1">DP1</strain>
    </source>
</reference>
<organism evidence="1 2">
    <name type="scientific">Euplotes crassus</name>
    <dbReference type="NCBI Taxonomy" id="5936"/>
    <lineage>
        <taxon>Eukaryota</taxon>
        <taxon>Sar</taxon>
        <taxon>Alveolata</taxon>
        <taxon>Ciliophora</taxon>
        <taxon>Intramacronucleata</taxon>
        <taxon>Spirotrichea</taxon>
        <taxon>Hypotrichia</taxon>
        <taxon>Euplotida</taxon>
        <taxon>Euplotidae</taxon>
        <taxon>Moneuplotes</taxon>
    </lineage>
</organism>
<keyword evidence="2" id="KW-1185">Reference proteome</keyword>
<protein>
    <submittedName>
        <fullName evidence="1">Uncharacterized protein</fullName>
    </submittedName>
</protein>
<proteinExistence type="predicted"/>
<comment type="caution">
    <text evidence="1">The sequence shown here is derived from an EMBL/GenBank/DDBJ whole genome shotgun (WGS) entry which is preliminary data.</text>
</comment>
<name>A0AAD1UL73_EUPCR</name>
<accession>A0AAD1UL73</accession>
<sequence length="248" mass="28849">METIQEEPIKKSLIFEPEPFKIQKARPKSSSLPILLKNKNFRKRIIICQPSLGNFLQSYAPKANFKRSNNVHMKTPKLKTHKSTLLKSLDKKANVAKLKKVPRRASIRRNLTRGASESSVTTEDRSNIRSLKKAKFFNNLKKLSDMSKNKINEWDEVLKRCNIEPKKPNTAQPGMRQKQRLDLQNPLYTKTNGKKKNKITTHIENNRKMVSKHIKEINQHSNELILTRHSDLYSSCLCPYKYQARKSV</sequence>
<dbReference type="AlphaFoldDB" id="A0AAD1UL73"/>